<accession>A0A2K9BQL1</accession>
<evidence type="ECO:0000313" key="2">
    <source>
        <dbReference type="Proteomes" id="UP000233419"/>
    </source>
</evidence>
<dbReference type="Proteomes" id="UP000233419">
    <property type="component" value="Chromosome"/>
</dbReference>
<reference evidence="1 2" key="1">
    <citation type="submission" date="2017-12" db="EMBL/GenBank/DDBJ databases">
        <title>Mesoplasma syrphidae YJS, Complete Genome.</title>
        <authorList>
            <person name="Knight T.F."/>
            <person name="Citino T."/>
            <person name="Rubinstein R."/>
            <person name="Neuschaefer Z."/>
        </authorList>
    </citation>
    <scope>NUCLEOTIDE SEQUENCE [LARGE SCALE GENOMIC DNA]</scope>
    <source>
        <strain evidence="1 2">YJS</strain>
    </source>
</reference>
<dbReference type="EMBL" id="CP025257">
    <property type="protein sequence ID" value="AUF83302.1"/>
    <property type="molecule type" value="Genomic_DNA"/>
</dbReference>
<keyword evidence="2" id="KW-1185">Reference proteome</keyword>
<dbReference type="KEGG" id="msyr:CXP39_00560"/>
<dbReference type="AlphaFoldDB" id="A0A2K9BQL1"/>
<sequence length="339" mass="41067">MFYFDHQSVLIEIKVLQTSESNVYLIGDEIYENVPQSILDLAFVSANWNRALKFFANSEITNCIQTGYYMIDFDIYLDFNIQDIKLLTKTFFFQKILEQTRFKKEFMKNIFKFKNRNKHIDVIKPITNEIVETYNLQNLKHNKRNFSLQRNLVTKTMNLTKYRFKDLFILDDKFYLEITNKNQRIYHIPAHELEYEVLSLIDYVDLNNNTFYINTELEWNHNIKSEFYFENQKLAQEILIKISATIEKYLDDKNLFWHLYNISNDKKYLLKGIKDIFENTDFKNGIEKLESSFRNLKLNYLNFILEQEEVVTKFQSYVTNQEEQELFDSVLVRYKKQTK</sequence>
<organism evidence="1 2">
    <name type="scientific">Mesoplasma syrphidae</name>
    <dbReference type="NCBI Taxonomy" id="225999"/>
    <lineage>
        <taxon>Bacteria</taxon>
        <taxon>Bacillati</taxon>
        <taxon>Mycoplasmatota</taxon>
        <taxon>Mollicutes</taxon>
        <taxon>Entomoplasmatales</taxon>
        <taxon>Entomoplasmataceae</taxon>
        <taxon>Mesoplasma</taxon>
    </lineage>
</organism>
<evidence type="ECO:0000313" key="1">
    <source>
        <dbReference type="EMBL" id="AUF83302.1"/>
    </source>
</evidence>
<gene>
    <name evidence="1" type="ORF">CXP39_00560</name>
</gene>
<proteinExistence type="predicted"/>
<dbReference type="OrthoDB" id="391703at2"/>
<name>A0A2K9BQL1_9MOLU</name>
<protein>
    <submittedName>
        <fullName evidence="1">Uncharacterized protein</fullName>
    </submittedName>
</protein>
<dbReference type="RefSeq" id="WP_027048407.1">
    <property type="nucleotide sequence ID" value="NZ_CP025257.1"/>
</dbReference>